<proteinExistence type="predicted"/>
<dbReference type="RefSeq" id="WP_184065469.1">
    <property type="nucleotide sequence ID" value="NZ_JACHNZ010000006.1"/>
</dbReference>
<reference evidence="2 3" key="1">
    <citation type="submission" date="2020-08" db="EMBL/GenBank/DDBJ databases">
        <title>Genomic Encyclopedia of Type Strains, Phase IV (KMG-IV): sequencing the most valuable type-strain genomes for metagenomic binning, comparative biology and taxonomic classification.</title>
        <authorList>
            <person name="Goeker M."/>
        </authorList>
    </citation>
    <scope>NUCLEOTIDE SEQUENCE [LARGE SCALE GENOMIC DNA]</scope>
    <source>
        <strain evidence="2 3">DSM 17328</strain>
    </source>
</reference>
<comment type="caution">
    <text evidence="2">The sequence shown here is derived from an EMBL/GenBank/DDBJ whole genome shotgun (WGS) entry which is preliminary data.</text>
</comment>
<protein>
    <submittedName>
        <fullName evidence="2">Uncharacterized protein (TIGR00369 family)</fullName>
    </submittedName>
</protein>
<dbReference type="Proteomes" id="UP000566324">
    <property type="component" value="Unassembled WGS sequence"/>
</dbReference>
<dbReference type="InterPro" id="IPR006683">
    <property type="entry name" value="Thioestr_dom"/>
</dbReference>
<accession>A0A7W7AZG6</accession>
<dbReference type="SUPFAM" id="SSF54637">
    <property type="entry name" value="Thioesterase/thiol ester dehydrase-isomerase"/>
    <property type="match status" value="1"/>
</dbReference>
<dbReference type="GO" id="GO:0016790">
    <property type="term" value="F:thiolester hydrolase activity"/>
    <property type="evidence" value="ECO:0007669"/>
    <property type="project" value="UniProtKB-ARBA"/>
</dbReference>
<organism evidence="2 3">
    <name type="scientific">Sphingosinicella soli</name>
    <dbReference type="NCBI Taxonomy" id="333708"/>
    <lineage>
        <taxon>Bacteria</taxon>
        <taxon>Pseudomonadati</taxon>
        <taxon>Pseudomonadota</taxon>
        <taxon>Alphaproteobacteria</taxon>
        <taxon>Sphingomonadales</taxon>
        <taxon>Sphingosinicellaceae</taxon>
        <taxon>Sphingosinicella</taxon>
    </lineage>
</organism>
<dbReference type="InterPro" id="IPR029069">
    <property type="entry name" value="HotDog_dom_sf"/>
</dbReference>
<evidence type="ECO:0000313" key="2">
    <source>
        <dbReference type="EMBL" id="MBB4631213.1"/>
    </source>
</evidence>
<dbReference type="EMBL" id="JACHNZ010000006">
    <property type="protein sequence ID" value="MBB4631213.1"/>
    <property type="molecule type" value="Genomic_DNA"/>
</dbReference>
<feature type="domain" description="Thioesterase" evidence="1">
    <location>
        <begin position="59"/>
        <end position="126"/>
    </location>
</feature>
<evidence type="ECO:0000313" key="3">
    <source>
        <dbReference type="Proteomes" id="UP000566324"/>
    </source>
</evidence>
<dbReference type="Gene3D" id="3.10.129.10">
    <property type="entry name" value="Hotdog Thioesterase"/>
    <property type="match status" value="1"/>
</dbReference>
<keyword evidence="3" id="KW-1185">Reference proteome</keyword>
<evidence type="ECO:0000259" key="1">
    <source>
        <dbReference type="Pfam" id="PF03061"/>
    </source>
</evidence>
<name>A0A7W7AZG6_9SPHN</name>
<sequence>MPTIEIAEGPLAGWTRWRQTDEGRFSDLIGAICFRQRDDGSTEVRTETGRRHTNMQDRLHGGYVMAFIDQALFAIASPRLVTHRAVTLTCNTEFLGGGVPGEEIFAHGEVTRETGKLLFLRGMVEQNGPIASFSGVLRKVAPR</sequence>
<dbReference type="Pfam" id="PF03061">
    <property type="entry name" value="4HBT"/>
    <property type="match status" value="1"/>
</dbReference>
<gene>
    <name evidence="2" type="ORF">GGQ98_000820</name>
</gene>
<dbReference type="AlphaFoldDB" id="A0A7W7AZG6"/>
<dbReference type="CDD" id="cd03443">
    <property type="entry name" value="PaaI_thioesterase"/>
    <property type="match status" value="1"/>
</dbReference>